<feature type="transmembrane region" description="Helical" evidence="1">
    <location>
        <begin position="82"/>
        <end position="101"/>
    </location>
</feature>
<feature type="transmembrane region" description="Helical" evidence="1">
    <location>
        <begin position="133"/>
        <end position="155"/>
    </location>
</feature>
<dbReference type="RefSeq" id="WP_211315336.1">
    <property type="nucleotide sequence ID" value="NZ_QPJJ01000002.1"/>
</dbReference>
<protein>
    <recommendedName>
        <fullName evidence="4">TspO/MBR related protein</fullName>
    </recommendedName>
</protein>
<feature type="transmembrane region" description="Helical" evidence="1">
    <location>
        <begin position="51"/>
        <end position="70"/>
    </location>
</feature>
<sequence>MNRNWELFKGYTFSFNRMALLIFFIIMIPNFYWFIVSAPNDILKSDSVTPIIDTIATITQILMIFGLAFIRNKKATIFRFNSNWIVMVLICCLAYYVAWIIYYQGIIQPVIILSLSLFPSLAFLFYAIDRKNWVVVMFAITYTILHLIYGIINYIM</sequence>
<dbReference type="Proteomes" id="UP000252585">
    <property type="component" value="Unassembled WGS sequence"/>
</dbReference>
<dbReference type="EMBL" id="QPJJ01000002">
    <property type="protein sequence ID" value="RCW76916.1"/>
    <property type="molecule type" value="Genomic_DNA"/>
</dbReference>
<comment type="caution">
    <text evidence="2">The sequence shown here is derived from an EMBL/GenBank/DDBJ whole genome shotgun (WGS) entry which is preliminary data.</text>
</comment>
<keyword evidence="1" id="KW-1133">Transmembrane helix</keyword>
<evidence type="ECO:0008006" key="4">
    <source>
        <dbReference type="Google" id="ProtNLM"/>
    </source>
</evidence>
<name>A0A368YC49_9BACI</name>
<organism evidence="2 3">
    <name type="scientific">Saliterribacillus persicus</name>
    <dbReference type="NCBI Taxonomy" id="930114"/>
    <lineage>
        <taxon>Bacteria</taxon>
        <taxon>Bacillati</taxon>
        <taxon>Bacillota</taxon>
        <taxon>Bacilli</taxon>
        <taxon>Bacillales</taxon>
        <taxon>Bacillaceae</taxon>
        <taxon>Saliterribacillus</taxon>
    </lineage>
</organism>
<accession>A0A368YC49</accession>
<gene>
    <name evidence="2" type="ORF">DFR57_102191</name>
</gene>
<reference evidence="2 3" key="1">
    <citation type="submission" date="2018-07" db="EMBL/GenBank/DDBJ databases">
        <title>Genomic Encyclopedia of Type Strains, Phase IV (KMG-IV): sequencing the most valuable type-strain genomes for metagenomic binning, comparative biology and taxonomic classification.</title>
        <authorList>
            <person name="Goeker M."/>
        </authorList>
    </citation>
    <scope>NUCLEOTIDE SEQUENCE [LARGE SCALE GENOMIC DNA]</scope>
    <source>
        <strain evidence="2 3">DSM 27696</strain>
    </source>
</reference>
<feature type="transmembrane region" description="Helical" evidence="1">
    <location>
        <begin position="107"/>
        <end position="126"/>
    </location>
</feature>
<keyword evidence="1" id="KW-0472">Membrane</keyword>
<evidence type="ECO:0000313" key="2">
    <source>
        <dbReference type="EMBL" id="RCW76916.1"/>
    </source>
</evidence>
<keyword evidence="1" id="KW-0812">Transmembrane</keyword>
<dbReference type="AlphaFoldDB" id="A0A368YC49"/>
<feature type="transmembrane region" description="Helical" evidence="1">
    <location>
        <begin position="20"/>
        <end position="39"/>
    </location>
</feature>
<evidence type="ECO:0000256" key="1">
    <source>
        <dbReference type="SAM" id="Phobius"/>
    </source>
</evidence>
<keyword evidence="3" id="KW-1185">Reference proteome</keyword>
<evidence type="ECO:0000313" key="3">
    <source>
        <dbReference type="Proteomes" id="UP000252585"/>
    </source>
</evidence>
<proteinExistence type="predicted"/>